<protein>
    <submittedName>
        <fullName evidence="1">Aspartyl-phosphate phosphatase Spo0E family protein</fullName>
    </submittedName>
</protein>
<keyword evidence="2" id="KW-1185">Reference proteome</keyword>
<organism evidence="1 2">
    <name type="scientific">Salipaludibacillus agaradhaerens</name>
    <name type="common">Bacillus agaradhaerens</name>
    <dbReference type="NCBI Taxonomy" id="76935"/>
    <lineage>
        <taxon>Bacteria</taxon>
        <taxon>Bacillati</taxon>
        <taxon>Bacillota</taxon>
        <taxon>Bacilli</taxon>
        <taxon>Bacillales</taxon>
        <taxon>Bacillaceae</taxon>
    </lineage>
</organism>
<dbReference type="Proteomes" id="UP001057753">
    <property type="component" value="Unassembled WGS sequence"/>
</dbReference>
<dbReference type="EMBL" id="JABXYM010000002">
    <property type="protein sequence ID" value="MCR6098610.1"/>
    <property type="molecule type" value="Genomic_DNA"/>
</dbReference>
<dbReference type="InterPro" id="IPR036638">
    <property type="entry name" value="HLH_DNA-bd_sf"/>
</dbReference>
<dbReference type="Pfam" id="PF09388">
    <property type="entry name" value="SpoOE-like"/>
    <property type="match status" value="1"/>
</dbReference>
<name>A0A9Q4FZB5_SALAG</name>
<dbReference type="AlphaFoldDB" id="A0A9Q4FZB5"/>
<sequence>MTKLHVLKKGIEYKRREMVASGLANGFTNHMTLKHSHELDKLILEYQKRINTDKKP</sequence>
<proteinExistence type="predicted"/>
<dbReference type="GO" id="GO:0046983">
    <property type="term" value="F:protein dimerization activity"/>
    <property type="evidence" value="ECO:0007669"/>
    <property type="project" value="InterPro"/>
</dbReference>
<accession>A0A9Q4FZB5</accession>
<dbReference type="SUPFAM" id="SSF140500">
    <property type="entry name" value="BAS1536-like"/>
    <property type="match status" value="1"/>
</dbReference>
<dbReference type="Gene3D" id="4.10.280.10">
    <property type="entry name" value="Helix-loop-helix DNA-binding domain"/>
    <property type="match status" value="1"/>
</dbReference>
<dbReference type="GO" id="GO:0043937">
    <property type="term" value="P:regulation of sporulation"/>
    <property type="evidence" value="ECO:0007669"/>
    <property type="project" value="InterPro"/>
</dbReference>
<dbReference type="InterPro" id="IPR037208">
    <property type="entry name" value="Spo0E-like_sf"/>
</dbReference>
<reference evidence="1" key="1">
    <citation type="submission" date="2020-06" db="EMBL/GenBank/DDBJ databases">
        <title>Insight into the genomes of haloalkaliphilic bacilli from Kenyan soda lakes.</title>
        <authorList>
            <person name="Mwirichia R."/>
            <person name="Villamizar G.C."/>
            <person name="Poehlein A."/>
            <person name="Mugweru J."/>
            <person name="Kipnyargis A."/>
            <person name="Kiplimo D."/>
            <person name="Orwa P."/>
            <person name="Daniel R."/>
        </authorList>
    </citation>
    <scope>NUCLEOTIDE SEQUENCE</scope>
    <source>
        <strain evidence="1">B1096_S55</strain>
    </source>
</reference>
<comment type="caution">
    <text evidence="1">The sequence shown here is derived from an EMBL/GenBank/DDBJ whole genome shotgun (WGS) entry which is preliminary data.</text>
</comment>
<dbReference type="InterPro" id="IPR018540">
    <property type="entry name" value="Spo0E-like"/>
</dbReference>
<evidence type="ECO:0000313" key="2">
    <source>
        <dbReference type="Proteomes" id="UP001057753"/>
    </source>
</evidence>
<dbReference type="RefSeq" id="WP_257823013.1">
    <property type="nucleotide sequence ID" value="NZ_JABXYM010000002.1"/>
</dbReference>
<gene>
    <name evidence="1" type="ORF">HXA33_19055</name>
</gene>
<evidence type="ECO:0000313" key="1">
    <source>
        <dbReference type="EMBL" id="MCR6098610.1"/>
    </source>
</evidence>